<dbReference type="RefSeq" id="WP_109197472.1">
    <property type="nucleotide sequence ID" value="NZ_VSZQ01000047.1"/>
</dbReference>
<proteinExistence type="inferred from homology"/>
<comment type="similarity">
    <text evidence="1">Belongs to the short-chain dehydrogenases/reductases (SDR) family.</text>
</comment>
<evidence type="ECO:0000256" key="2">
    <source>
        <dbReference type="ARBA" id="ARBA00023002"/>
    </source>
</evidence>
<protein>
    <submittedName>
        <fullName evidence="3">SDR family oxidoreductase</fullName>
    </submittedName>
</protein>
<dbReference type="InterPro" id="IPR020904">
    <property type="entry name" value="Sc_DH/Rdtase_CS"/>
</dbReference>
<dbReference type="PRINTS" id="PR00080">
    <property type="entry name" value="SDRFAMILY"/>
</dbReference>
<sequence length="248" mass="26304">MAAVDRAPVALVTGSTSGIGETVVRRLSADGYRVVVNSRRGVEEGEKTAASLPDALYVRADVSDEAEARRLVDTAVEHYGRLDVLVNNAGRTRAIPHADLAAATPEVWREIFDLNVIGTWQTTVAAMPHLSRSGGGAVVNVSSIAGSRPAGSSIPYAVSKAAIEHMTRLLAHTVGPEVRVNAVAPGLVETPWTQNSEFFEPIAEHVRQTTPLRRTGRTEDVADAVVGLIRSTYTTGQVLLVDGGAHLL</sequence>
<comment type="caution">
    <text evidence="3">The sequence shown here is derived from an EMBL/GenBank/DDBJ whole genome shotgun (WGS) entry which is preliminary data.</text>
</comment>
<evidence type="ECO:0000256" key="1">
    <source>
        <dbReference type="ARBA" id="ARBA00006484"/>
    </source>
</evidence>
<gene>
    <name evidence="3" type="ORF">FY004_11410</name>
</gene>
<dbReference type="Gene3D" id="3.40.50.720">
    <property type="entry name" value="NAD(P)-binding Rossmann-like Domain"/>
    <property type="match status" value="1"/>
</dbReference>
<name>A0A5D4JJH9_9ACTN</name>
<evidence type="ECO:0000313" key="4">
    <source>
        <dbReference type="Proteomes" id="UP000323242"/>
    </source>
</evidence>
<reference evidence="3 4" key="1">
    <citation type="submission" date="2019-08" db="EMBL/GenBank/DDBJ databases">
        <title>Draft genome for granaticin producer strain Streptomyces parvus C05.</title>
        <authorList>
            <person name="Gonzalez-Pimentel J.L."/>
        </authorList>
    </citation>
    <scope>NUCLEOTIDE SEQUENCE [LARGE SCALE GENOMIC DNA]</scope>
    <source>
        <strain evidence="3 4">C05</strain>
    </source>
</reference>
<keyword evidence="2" id="KW-0560">Oxidoreductase</keyword>
<dbReference type="InterPro" id="IPR036291">
    <property type="entry name" value="NAD(P)-bd_dom_sf"/>
</dbReference>
<dbReference type="InterPro" id="IPR002347">
    <property type="entry name" value="SDR_fam"/>
</dbReference>
<dbReference type="Proteomes" id="UP000323242">
    <property type="component" value="Unassembled WGS sequence"/>
</dbReference>
<dbReference type="GO" id="GO:0016491">
    <property type="term" value="F:oxidoreductase activity"/>
    <property type="evidence" value="ECO:0007669"/>
    <property type="project" value="UniProtKB-KW"/>
</dbReference>
<dbReference type="SUPFAM" id="SSF51735">
    <property type="entry name" value="NAD(P)-binding Rossmann-fold domains"/>
    <property type="match status" value="1"/>
</dbReference>
<dbReference type="Pfam" id="PF13561">
    <property type="entry name" value="adh_short_C2"/>
    <property type="match status" value="1"/>
</dbReference>
<accession>A0A5D4JJH9</accession>
<dbReference type="FunFam" id="3.40.50.720:FF:000084">
    <property type="entry name" value="Short-chain dehydrogenase reductase"/>
    <property type="match status" value="1"/>
</dbReference>
<dbReference type="PANTHER" id="PTHR43639:SF1">
    <property type="entry name" value="SHORT-CHAIN DEHYDROGENASE_REDUCTASE FAMILY PROTEIN"/>
    <property type="match status" value="1"/>
</dbReference>
<organism evidence="3 4">
    <name type="scientific">Streptomyces parvus</name>
    <dbReference type="NCBI Taxonomy" id="66428"/>
    <lineage>
        <taxon>Bacteria</taxon>
        <taxon>Bacillati</taxon>
        <taxon>Actinomycetota</taxon>
        <taxon>Actinomycetes</taxon>
        <taxon>Kitasatosporales</taxon>
        <taxon>Streptomycetaceae</taxon>
        <taxon>Streptomyces</taxon>
    </lineage>
</organism>
<dbReference type="PRINTS" id="PR00081">
    <property type="entry name" value="GDHRDH"/>
</dbReference>
<dbReference type="CDD" id="cd05233">
    <property type="entry name" value="SDR_c"/>
    <property type="match status" value="1"/>
</dbReference>
<dbReference type="PANTHER" id="PTHR43639">
    <property type="entry name" value="OXIDOREDUCTASE, SHORT-CHAIN DEHYDROGENASE/REDUCTASE FAMILY (AFU_ORTHOLOGUE AFUA_5G02870)"/>
    <property type="match status" value="1"/>
</dbReference>
<keyword evidence="4" id="KW-1185">Reference proteome</keyword>
<dbReference type="PROSITE" id="PS00061">
    <property type="entry name" value="ADH_SHORT"/>
    <property type="match status" value="1"/>
</dbReference>
<dbReference type="AlphaFoldDB" id="A0A5D4JJH9"/>
<dbReference type="EMBL" id="VSZQ01000047">
    <property type="protein sequence ID" value="TYR64459.1"/>
    <property type="molecule type" value="Genomic_DNA"/>
</dbReference>
<evidence type="ECO:0000313" key="3">
    <source>
        <dbReference type="EMBL" id="TYR64459.1"/>
    </source>
</evidence>